<name>A0AAF5Q4S0_WUCBA</name>
<organism evidence="1 2">
    <name type="scientific">Wuchereria bancrofti</name>
    <dbReference type="NCBI Taxonomy" id="6293"/>
    <lineage>
        <taxon>Eukaryota</taxon>
        <taxon>Metazoa</taxon>
        <taxon>Ecdysozoa</taxon>
        <taxon>Nematoda</taxon>
        <taxon>Chromadorea</taxon>
        <taxon>Rhabditida</taxon>
        <taxon>Spirurina</taxon>
        <taxon>Spiruromorpha</taxon>
        <taxon>Filarioidea</taxon>
        <taxon>Onchocercidae</taxon>
        <taxon>Wuchereria</taxon>
    </lineage>
</organism>
<protein>
    <submittedName>
        <fullName evidence="2">Uncharacterized protein</fullName>
    </submittedName>
</protein>
<reference evidence="2" key="3">
    <citation type="submission" date="2024-02" db="UniProtKB">
        <authorList>
            <consortium name="WormBaseParasite"/>
        </authorList>
    </citation>
    <scope>IDENTIFICATION</scope>
    <source>
        <strain evidence="2">pt0022</strain>
    </source>
</reference>
<reference evidence="1" key="2">
    <citation type="journal article" date="2016" name="Mol. Ecol.">
        <title>Population genomics of the filarial nematode parasite Wuchereria bancrofti from mosquitoes.</title>
        <authorList>
            <person name="Small S.T."/>
            <person name="Reimer L.J."/>
            <person name="Tisch D.J."/>
            <person name="King C.L."/>
            <person name="Christensen B.M."/>
            <person name="Siba P.M."/>
            <person name="Kazura J.W."/>
            <person name="Serre D."/>
            <person name="Zimmerman P.A."/>
        </authorList>
    </citation>
    <scope>NUCLEOTIDE SEQUENCE</scope>
    <source>
        <strain evidence="1">pt0022</strain>
    </source>
</reference>
<reference evidence="1" key="1">
    <citation type="submission" date="2015-03" db="EMBL/GenBank/DDBJ databases">
        <title>Wuchereria bancrofti Genome Sequencing Papua New Guinea Strain.</title>
        <authorList>
            <person name="Small S.T."/>
            <person name="Serre D."/>
            <person name="Zimmerman P.A."/>
        </authorList>
    </citation>
    <scope>NUCLEOTIDE SEQUENCE [LARGE SCALE GENOMIC DNA]</scope>
    <source>
        <strain evidence="1">pt0022</strain>
    </source>
</reference>
<proteinExistence type="predicted"/>
<dbReference type="AlphaFoldDB" id="A0AAF5Q4S0"/>
<evidence type="ECO:0000313" key="2">
    <source>
        <dbReference type="WBParaSite" id="mrna-Wban_09765"/>
    </source>
</evidence>
<evidence type="ECO:0000313" key="1">
    <source>
        <dbReference type="Proteomes" id="UP000093561"/>
    </source>
</evidence>
<accession>A0AAF5Q4S0</accession>
<sequence length="147" mass="16952">MERAEEADAMHKSKIDFDELISDISGSETAEPNIKMGERLTDDVIDAYCDKLQESVNKEFRSQNSIKNLIKGDKNICQVIYDHCRVHYLVLFRNKHNPERVIIYDPIVPQRNSVVETLNNSAQNSLCKIIQMDRPSRKVIANEQFGQ</sequence>
<dbReference type="Proteomes" id="UP000093561">
    <property type="component" value="Unassembled WGS sequence"/>
</dbReference>
<dbReference type="WBParaSite" id="mrna-Wban_09765">
    <property type="protein sequence ID" value="mrna-Wban_09765"/>
    <property type="gene ID" value="Wban_09765"/>
</dbReference>